<keyword evidence="1" id="KW-0175">Coiled coil</keyword>
<dbReference type="AlphaFoldDB" id="A0A1B7TGR4"/>
<evidence type="ECO:0000313" key="2">
    <source>
        <dbReference type="EMBL" id="OBA27933.1"/>
    </source>
</evidence>
<protein>
    <submittedName>
        <fullName evidence="2">Uncharacterized protein</fullName>
    </submittedName>
</protein>
<keyword evidence="3" id="KW-1185">Reference proteome</keyword>
<name>A0A1B7TGR4_9ASCO</name>
<sequence>MSEEQVDKKYEENIIDLMSYFTGQLDDVIKPSFEQIKSIIDNTNNETENSPELKNNILEEFNKLNTLLNGEYINNYFKLCDSLVLNKENSENIVSSSSELNKLEYDIINQYIVENKDTFSNNDNSSSDSNVVIFYELLSIMTDLAYPQFKKNYIPDYEFVTLDDGEPIMKFKLRLNGTVKKIFHEKKELLEMNDNMKEFEIFLKELEQELISGFQLEQQEKTKILLHIQVDLINRYNELKNNLDNLNLQKEELDNINIEKQVNDLLSSLRNIINK</sequence>
<comment type="caution">
    <text evidence="2">The sequence shown here is derived from an EMBL/GenBank/DDBJ whole genome shotgun (WGS) entry which is preliminary data.</text>
</comment>
<proteinExistence type="predicted"/>
<dbReference type="EMBL" id="LXPE01000006">
    <property type="protein sequence ID" value="OBA27933.1"/>
    <property type="molecule type" value="Genomic_DNA"/>
</dbReference>
<dbReference type="Proteomes" id="UP000092321">
    <property type="component" value="Unassembled WGS sequence"/>
</dbReference>
<accession>A0A1B7TGR4</accession>
<evidence type="ECO:0000256" key="1">
    <source>
        <dbReference type="SAM" id="Coils"/>
    </source>
</evidence>
<reference evidence="3" key="1">
    <citation type="journal article" date="2016" name="Proc. Natl. Acad. Sci. U.S.A.">
        <title>Comparative genomics of biotechnologically important yeasts.</title>
        <authorList>
            <person name="Riley R."/>
            <person name="Haridas S."/>
            <person name="Wolfe K.H."/>
            <person name="Lopes M.R."/>
            <person name="Hittinger C.T."/>
            <person name="Goeker M."/>
            <person name="Salamov A.A."/>
            <person name="Wisecaver J.H."/>
            <person name="Long T.M."/>
            <person name="Calvey C.H."/>
            <person name="Aerts A.L."/>
            <person name="Barry K.W."/>
            <person name="Choi C."/>
            <person name="Clum A."/>
            <person name="Coughlan A.Y."/>
            <person name="Deshpande S."/>
            <person name="Douglass A.P."/>
            <person name="Hanson S.J."/>
            <person name="Klenk H.-P."/>
            <person name="LaButti K.M."/>
            <person name="Lapidus A."/>
            <person name="Lindquist E.A."/>
            <person name="Lipzen A.M."/>
            <person name="Meier-Kolthoff J.P."/>
            <person name="Ohm R.A."/>
            <person name="Otillar R.P."/>
            <person name="Pangilinan J.L."/>
            <person name="Peng Y."/>
            <person name="Rokas A."/>
            <person name="Rosa C.A."/>
            <person name="Scheuner C."/>
            <person name="Sibirny A.A."/>
            <person name="Slot J.C."/>
            <person name="Stielow J.B."/>
            <person name="Sun H."/>
            <person name="Kurtzman C.P."/>
            <person name="Blackwell M."/>
            <person name="Grigoriev I.V."/>
            <person name="Jeffries T.W."/>
        </authorList>
    </citation>
    <scope>NUCLEOTIDE SEQUENCE [LARGE SCALE GENOMIC DNA]</scope>
    <source>
        <strain evidence="3">NRRL Y-1626</strain>
    </source>
</reference>
<organism evidence="2 3">
    <name type="scientific">Hanseniaspora valbyensis NRRL Y-1626</name>
    <dbReference type="NCBI Taxonomy" id="766949"/>
    <lineage>
        <taxon>Eukaryota</taxon>
        <taxon>Fungi</taxon>
        <taxon>Dikarya</taxon>
        <taxon>Ascomycota</taxon>
        <taxon>Saccharomycotina</taxon>
        <taxon>Saccharomycetes</taxon>
        <taxon>Saccharomycodales</taxon>
        <taxon>Saccharomycodaceae</taxon>
        <taxon>Hanseniaspora</taxon>
    </lineage>
</organism>
<feature type="coiled-coil region" evidence="1">
    <location>
        <begin position="189"/>
        <end position="263"/>
    </location>
</feature>
<evidence type="ECO:0000313" key="3">
    <source>
        <dbReference type="Proteomes" id="UP000092321"/>
    </source>
</evidence>
<gene>
    <name evidence="2" type="ORF">HANVADRAFT_52025</name>
</gene>